<protein>
    <recommendedName>
        <fullName evidence="7 8">tRNA-splicing endonuclease subunit Sen2</fullName>
        <ecNumber evidence="2 8">4.6.1.16</ecNumber>
    </recommendedName>
</protein>
<dbReference type="EC" id="4.6.1.16" evidence="2 8"/>
<organism evidence="11 12">
    <name type="scientific">Lachancea lanzarotensis</name>
    <dbReference type="NCBI Taxonomy" id="1245769"/>
    <lineage>
        <taxon>Eukaryota</taxon>
        <taxon>Fungi</taxon>
        <taxon>Dikarya</taxon>
        <taxon>Ascomycota</taxon>
        <taxon>Saccharomycotina</taxon>
        <taxon>Saccharomycetes</taxon>
        <taxon>Saccharomycetales</taxon>
        <taxon>Saccharomycetaceae</taxon>
        <taxon>Lachancea</taxon>
    </lineage>
</organism>
<evidence type="ECO:0000256" key="1">
    <source>
        <dbReference type="ARBA" id="ARBA00008078"/>
    </source>
</evidence>
<dbReference type="HOGENOM" id="CLU_012847_2_0_1"/>
<dbReference type="InterPro" id="IPR011856">
    <property type="entry name" value="tRNA_endonuc-like_dom_sf"/>
</dbReference>
<dbReference type="SUPFAM" id="SSF53032">
    <property type="entry name" value="tRNA-intron endonuclease catalytic domain-like"/>
    <property type="match status" value="1"/>
</dbReference>
<dbReference type="NCBIfam" id="TIGR00324">
    <property type="entry name" value="endA"/>
    <property type="match status" value="1"/>
</dbReference>
<dbReference type="GO" id="GO:0000213">
    <property type="term" value="F:tRNA-intron lyase activity"/>
    <property type="evidence" value="ECO:0007669"/>
    <property type="project" value="UniProtKB-UniRule"/>
</dbReference>
<dbReference type="GO" id="GO:0000379">
    <property type="term" value="P:tRNA-type intron splice site recognition and cleavage"/>
    <property type="evidence" value="ECO:0007669"/>
    <property type="project" value="EnsemblFungi"/>
</dbReference>
<keyword evidence="12" id="KW-1185">Reference proteome</keyword>
<evidence type="ECO:0000256" key="6">
    <source>
        <dbReference type="ARBA" id="ARBA00062061"/>
    </source>
</evidence>
<dbReference type="EMBL" id="LN736366">
    <property type="protein sequence ID" value="CEP63234.1"/>
    <property type="molecule type" value="Genomic_DNA"/>
</dbReference>
<dbReference type="InterPro" id="IPR036167">
    <property type="entry name" value="tRNA_intron_Endo_cat-like_sf"/>
</dbReference>
<evidence type="ECO:0000256" key="3">
    <source>
        <dbReference type="ARBA" id="ARBA00022694"/>
    </source>
</evidence>
<dbReference type="CDD" id="cd22363">
    <property type="entry name" value="tRNA-intron_lyase_C"/>
    <property type="match status" value="1"/>
</dbReference>
<dbReference type="Pfam" id="PF01974">
    <property type="entry name" value="tRNA_int_endo"/>
    <property type="match status" value="1"/>
</dbReference>
<evidence type="ECO:0000256" key="7">
    <source>
        <dbReference type="ARBA" id="ARBA00071058"/>
    </source>
</evidence>
<dbReference type="InterPro" id="IPR006676">
    <property type="entry name" value="tRNA_splic"/>
</dbReference>
<gene>
    <name evidence="11" type="ORF">LALA0_S07e05512g</name>
</gene>
<dbReference type="OrthoDB" id="10249562at2759"/>
<evidence type="ECO:0000256" key="4">
    <source>
        <dbReference type="ARBA" id="ARBA00023239"/>
    </source>
</evidence>
<keyword evidence="3 8" id="KW-0819">tRNA processing</keyword>
<name>A0A0C7NCA1_9SACH</name>
<dbReference type="PANTHER" id="PTHR21227:SF0">
    <property type="entry name" value="TRNA-SPLICING ENDONUCLEASE SUBUNIT SEN2"/>
    <property type="match status" value="1"/>
</dbReference>
<dbReference type="PIRSF" id="PIRSF011789">
    <property type="entry name" value="tRNA_splic_SEN2"/>
    <property type="match status" value="1"/>
</dbReference>
<feature type="active site" evidence="9">
    <location>
        <position position="265"/>
    </location>
</feature>
<dbReference type="PANTHER" id="PTHR21227">
    <property type="entry name" value="TRNA-SPLICING ENDONUCLEASE SUBUNIT SEN2"/>
    <property type="match status" value="1"/>
</dbReference>
<comment type="similarity">
    <text evidence="1 8">Belongs to the tRNA-intron endonuclease family.</text>
</comment>
<evidence type="ECO:0000256" key="8">
    <source>
        <dbReference type="PIRNR" id="PIRNR011789"/>
    </source>
</evidence>
<sequence>MPKYVPNVKYYKYPLPIHPLDNLPELVLHNPISWVFWLYSYVSSTNLLPSKVHVKFSSGKHITVADPDEMLYLWRNGFFGTAQLSRSEPTWKERTLNRLGLLESSRALEHVTEQRRLQRLEFKRERANFEAVKRELRHQGVEESEITNQERKFLQSLREQETQDQETTTTDVQFREADAELFDDNNKIVDLEVLELMPVEAMFLTFALPVLDLPAHSLARSLVGNNPSYADINDLCTKYAAYHHYRSHGWCVRSGIKFGCDFLLYKRGPPFHHAEFGIMVLNSDDSMDYTWYASSARVVGGAKKSFILCYVELLIPREEALLLWQQGKFARLFASYKMGEVMYRRWVPGKNRD</sequence>
<dbReference type="GO" id="GO:0000214">
    <property type="term" value="C:tRNA-intron endonuclease complex"/>
    <property type="evidence" value="ECO:0007669"/>
    <property type="project" value="UniProtKB-UniRule"/>
</dbReference>
<dbReference type="RefSeq" id="XP_022629455.1">
    <property type="nucleotide sequence ID" value="XM_022771560.1"/>
</dbReference>
<dbReference type="InterPro" id="IPR006677">
    <property type="entry name" value="tRNA_intron_Endonuc_cat-like"/>
</dbReference>
<dbReference type="GO" id="GO:0032473">
    <property type="term" value="C:cytoplasmic side of mitochondrial outer membrane"/>
    <property type="evidence" value="ECO:0007669"/>
    <property type="project" value="EnsemblFungi"/>
</dbReference>
<evidence type="ECO:0000256" key="5">
    <source>
        <dbReference type="ARBA" id="ARBA00054838"/>
    </source>
</evidence>
<feature type="active site" evidence="9">
    <location>
        <position position="304"/>
    </location>
</feature>
<dbReference type="STRING" id="1245769.A0A0C7NCA1"/>
<comment type="subunit">
    <text evidence="6">Heterotetramer composed of SEN2, SEN15, SEN34 and SEN54. Interacts directly with SEN54.</text>
</comment>
<feature type="domain" description="tRNA intron endonuclease catalytic" evidence="10">
    <location>
        <begin position="236"/>
        <end position="312"/>
    </location>
</feature>
<evidence type="ECO:0000256" key="2">
    <source>
        <dbReference type="ARBA" id="ARBA00012573"/>
    </source>
</evidence>
<evidence type="ECO:0000313" key="11">
    <source>
        <dbReference type="EMBL" id="CEP63234.1"/>
    </source>
</evidence>
<dbReference type="GO" id="GO:0003676">
    <property type="term" value="F:nucleic acid binding"/>
    <property type="evidence" value="ECO:0007669"/>
    <property type="project" value="InterPro"/>
</dbReference>
<dbReference type="Gene3D" id="3.40.1350.10">
    <property type="match status" value="1"/>
</dbReference>
<evidence type="ECO:0000256" key="9">
    <source>
        <dbReference type="PIRSR" id="PIRSR011789-1"/>
    </source>
</evidence>
<proteinExistence type="inferred from homology"/>
<dbReference type="InterPro" id="IPR016589">
    <property type="entry name" value="tRNA_splic_SEN2"/>
</dbReference>
<evidence type="ECO:0000313" key="12">
    <source>
        <dbReference type="Proteomes" id="UP000054304"/>
    </source>
</evidence>
<dbReference type="FunFam" id="3.40.1350.10:FF:000011">
    <property type="entry name" value="tRNA-splicing endonuclease subunit Sen2"/>
    <property type="match status" value="1"/>
</dbReference>
<reference evidence="11 12" key="1">
    <citation type="submission" date="2014-12" db="EMBL/GenBank/DDBJ databases">
        <authorList>
            <person name="Neuveglise Cecile"/>
        </authorList>
    </citation>
    <scope>NUCLEOTIDE SEQUENCE [LARGE SCALE GENOMIC DNA]</scope>
    <source>
        <strain evidence="11 12">CBS 12615</strain>
    </source>
</reference>
<accession>A0A0C7NCA1</accession>
<feature type="active site" evidence="9">
    <location>
        <position position="273"/>
    </location>
</feature>
<evidence type="ECO:0000259" key="10">
    <source>
        <dbReference type="Pfam" id="PF01974"/>
    </source>
</evidence>
<comment type="function">
    <text evidence="5">Constitutes one of the two catalytic subunit of the tRNA-splicing endonuclease complex, a complex responsible for identification and cleavage of the splice sites in pre-tRNA. It cleaves pre-tRNA at the 5'- and 3'-splice sites to release the intron. The products are an intron and two tRNA half-molecules bearing 2',3'-cyclic phosphate and 5'-OH termini. There are no conserved sequences at the splice sites, but the intron is invariably located at the same site in the gene, placing the splice sites an invariant distance from the constant structural features of the tRNA body. This subunit may anchor the endonuclease complex to the nuclear membrane. Probably carries the active site for 5'-splice site cleavage.</text>
</comment>
<dbReference type="Proteomes" id="UP000054304">
    <property type="component" value="Unassembled WGS sequence"/>
</dbReference>
<keyword evidence="4 8" id="KW-0456">Lyase</keyword>
<dbReference type="GeneID" id="34686732"/>
<dbReference type="AlphaFoldDB" id="A0A0C7NCA1"/>